<gene>
    <name evidence="1" type="ORF">F8M41_020140</name>
</gene>
<dbReference type="Proteomes" id="UP000439903">
    <property type="component" value="Unassembled WGS sequence"/>
</dbReference>
<sequence>MHITNQFGNCLHKFQEDLFRKLVNNWLHVKTMELFGANGEGYSSCRILNTQTSILEIRKPYLMYLSHPVEENVEINEDISLK</sequence>
<dbReference type="EMBL" id="WTPW01000544">
    <property type="protein sequence ID" value="KAF0501125.1"/>
    <property type="molecule type" value="Genomic_DNA"/>
</dbReference>
<name>A0A8H4AIZ9_GIGMA</name>
<protein>
    <submittedName>
        <fullName evidence="1">Uncharacterized protein</fullName>
    </submittedName>
</protein>
<proteinExistence type="predicted"/>
<evidence type="ECO:0000313" key="2">
    <source>
        <dbReference type="Proteomes" id="UP000439903"/>
    </source>
</evidence>
<organism evidence="1 2">
    <name type="scientific">Gigaspora margarita</name>
    <dbReference type="NCBI Taxonomy" id="4874"/>
    <lineage>
        <taxon>Eukaryota</taxon>
        <taxon>Fungi</taxon>
        <taxon>Fungi incertae sedis</taxon>
        <taxon>Mucoromycota</taxon>
        <taxon>Glomeromycotina</taxon>
        <taxon>Glomeromycetes</taxon>
        <taxon>Diversisporales</taxon>
        <taxon>Gigasporaceae</taxon>
        <taxon>Gigaspora</taxon>
    </lineage>
</organism>
<keyword evidence="2" id="KW-1185">Reference proteome</keyword>
<dbReference type="AlphaFoldDB" id="A0A8H4AIZ9"/>
<accession>A0A8H4AIZ9</accession>
<comment type="caution">
    <text evidence="1">The sequence shown here is derived from an EMBL/GenBank/DDBJ whole genome shotgun (WGS) entry which is preliminary data.</text>
</comment>
<evidence type="ECO:0000313" key="1">
    <source>
        <dbReference type="EMBL" id="KAF0501125.1"/>
    </source>
</evidence>
<reference evidence="1 2" key="1">
    <citation type="journal article" date="2019" name="Environ. Microbiol.">
        <title>At the nexus of three kingdoms: the genome of the mycorrhizal fungus Gigaspora margarita provides insights into plant, endobacterial and fungal interactions.</title>
        <authorList>
            <person name="Venice F."/>
            <person name="Ghignone S."/>
            <person name="Salvioli di Fossalunga A."/>
            <person name="Amselem J."/>
            <person name="Novero M."/>
            <person name="Xianan X."/>
            <person name="Sedzielewska Toro K."/>
            <person name="Morin E."/>
            <person name="Lipzen A."/>
            <person name="Grigoriev I.V."/>
            <person name="Henrissat B."/>
            <person name="Martin F.M."/>
            <person name="Bonfante P."/>
        </authorList>
    </citation>
    <scope>NUCLEOTIDE SEQUENCE [LARGE SCALE GENOMIC DNA]</scope>
    <source>
        <strain evidence="1 2">BEG34</strain>
    </source>
</reference>